<sequence>MNIAIRYYTKSGNTKKLAEAAAEVAGVPALPVSTPLTEPADLLFLGSSVYAGTVDREVKQFIASLDSTQVKKVVNFSTAALPTSTYQTVEKLLAARNIPLDRREFHCRGRFHFLHRTHPDEEDLARMKAFARSVLVSG</sequence>
<evidence type="ECO:0000313" key="4">
    <source>
        <dbReference type="Proteomes" id="UP000501316"/>
    </source>
</evidence>
<gene>
    <name evidence="2" type="ORF">GJQ69_02365</name>
    <name evidence="3" type="ORF">GKP14_01990</name>
</gene>
<feature type="domain" description="Flavodoxin-like" evidence="1">
    <location>
        <begin position="5"/>
        <end position="110"/>
    </location>
</feature>
<dbReference type="InterPro" id="IPR008254">
    <property type="entry name" value="Flavodoxin/NO_synth"/>
</dbReference>
<dbReference type="GO" id="GO:0010181">
    <property type="term" value="F:FMN binding"/>
    <property type="evidence" value="ECO:0007669"/>
    <property type="project" value="InterPro"/>
</dbReference>
<reference evidence="3" key="2">
    <citation type="journal article" date="2021" name="Appl. Environ. Microbiol.">
        <title>Adaptability of a Caproate-Producing Bacterium Contributes to Its Dominance in an Anaerobic Fermentation System.</title>
        <authorList>
            <person name="Wang H."/>
            <person name="Gu Y."/>
            <person name="Zhou W."/>
            <person name="Zhao D."/>
            <person name="Qiao Z."/>
            <person name="Zheng J."/>
            <person name="Gao J."/>
            <person name="Chen X."/>
            <person name="Ren C."/>
            <person name="Xu Y."/>
        </authorList>
    </citation>
    <scope>NUCLEOTIDE SEQUENCE</scope>
    <source>
        <strain evidence="3">JNU-WLY1368</strain>
    </source>
</reference>
<evidence type="ECO:0000259" key="1">
    <source>
        <dbReference type="Pfam" id="PF12641"/>
    </source>
</evidence>
<dbReference type="Proteomes" id="UP000501316">
    <property type="component" value="Chromosome"/>
</dbReference>
<accession>A0A859DNZ4</accession>
<evidence type="ECO:0000313" key="3">
    <source>
        <dbReference type="EMBL" id="QKO29885.1"/>
    </source>
</evidence>
<dbReference type="Pfam" id="PF12641">
    <property type="entry name" value="Flavodoxin_3"/>
    <property type="match status" value="1"/>
</dbReference>
<dbReference type="Gene3D" id="3.40.50.360">
    <property type="match status" value="1"/>
</dbReference>
<dbReference type="AlphaFoldDB" id="A0A859DNZ4"/>
<reference evidence="3" key="3">
    <citation type="journal article" date="2022" name="Int. J. Syst. Evol. Microbiol.">
        <title>Caproicibacterium lactatifermentans sp. nov., isolated from pit clay used for the production of Chinese strong aroma-type liquor.</title>
        <authorList>
            <person name="Wang H."/>
            <person name="Gu Y."/>
            <person name="Zhao D."/>
            <person name="Qiao Z."/>
            <person name="Zheng J."/>
            <person name="Gao J."/>
            <person name="Ren C."/>
            <person name="Xu Y."/>
        </authorList>
    </citation>
    <scope>NUCLEOTIDE SEQUENCE</scope>
    <source>
        <strain evidence="3">JNU-WLY1368</strain>
    </source>
</reference>
<reference evidence="4 5" key="1">
    <citation type="submission" date="2019-11" db="EMBL/GenBank/DDBJ databases">
        <authorList>
            <person name="Ren C."/>
            <person name="Wang H."/>
            <person name="Xu Y."/>
        </authorList>
    </citation>
    <scope>NUCLEOTIDE SEQUENCE [LARGE SCALE GENOMIC DNA]</scope>
    <source>
        <strain evidence="5">JNU-WLY1368</strain>
        <strain evidence="2 4">LBM 19010</strain>
    </source>
</reference>
<dbReference type="SUPFAM" id="SSF52218">
    <property type="entry name" value="Flavoproteins"/>
    <property type="match status" value="1"/>
</dbReference>
<dbReference type="InterPro" id="IPR029039">
    <property type="entry name" value="Flavoprotein-like_sf"/>
</dbReference>
<dbReference type="Proteomes" id="UP000509623">
    <property type="component" value="Chromosome"/>
</dbReference>
<dbReference type="EMBL" id="CP046051">
    <property type="protein sequence ID" value="QKN23436.1"/>
    <property type="molecule type" value="Genomic_DNA"/>
</dbReference>
<dbReference type="EMBL" id="CP046161">
    <property type="protein sequence ID" value="QKO29885.1"/>
    <property type="molecule type" value="Genomic_DNA"/>
</dbReference>
<protein>
    <submittedName>
        <fullName evidence="2">Flavodoxin</fullName>
    </submittedName>
</protein>
<evidence type="ECO:0000313" key="2">
    <source>
        <dbReference type="EMBL" id="QKN23436.1"/>
    </source>
</evidence>
<evidence type="ECO:0000313" key="5">
    <source>
        <dbReference type="Proteomes" id="UP000509623"/>
    </source>
</evidence>
<proteinExistence type="predicted"/>
<dbReference type="RefSeq" id="WP_086036401.1">
    <property type="nucleotide sequence ID" value="NZ_CP046051.1"/>
</dbReference>
<keyword evidence="5" id="KW-1185">Reference proteome</keyword>
<name>A0A859DNZ4_9FIRM</name>
<dbReference type="GO" id="GO:0016651">
    <property type="term" value="F:oxidoreductase activity, acting on NAD(P)H"/>
    <property type="evidence" value="ECO:0007669"/>
    <property type="project" value="UniProtKB-ARBA"/>
</dbReference>
<dbReference type="KEGG" id="clf:GJQ69_02365"/>
<organism evidence="2 4">
    <name type="scientific">Caproicibacterium lactatifermentans</name>
    <dbReference type="NCBI Taxonomy" id="2666138"/>
    <lineage>
        <taxon>Bacteria</taxon>
        <taxon>Bacillati</taxon>
        <taxon>Bacillota</taxon>
        <taxon>Clostridia</taxon>
        <taxon>Eubacteriales</taxon>
        <taxon>Oscillospiraceae</taxon>
        <taxon>Caproicibacterium</taxon>
    </lineage>
</organism>